<organism evidence="2">
    <name type="scientific">Manihot esculenta</name>
    <name type="common">Cassava</name>
    <name type="synonym">Jatropha manihot</name>
    <dbReference type="NCBI Taxonomy" id="3983"/>
    <lineage>
        <taxon>Eukaryota</taxon>
        <taxon>Viridiplantae</taxon>
        <taxon>Streptophyta</taxon>
        <taxon>Embryophyta</taxon>
        <taxon>Tracheophyta</taxon>
        <taxon>Spermatophyta</taxon>
        <taxon>Magnoliopsida</taxon>
        <taxon>eudicotyledons</taxon>
        <taxon>Gunneridae</taxon>
        <taxon>Pentapetalae</taxon>
        <taxon>rosids</taxon>
        <taxon>fabids</taxon>
        <taxon>Malpighiales</taxon>
        <taxon>Euphorbiaceae</taxon>
        <taxon>Crotonoideae</taxon>
        <taxon>Manihoteae</taxon>
        <taxon>Manihot</taxon>
    </lineage>
</organism>
<name>A0A2C9W5Y8_MANES</name>
<feature type="transmembrane region" description="Helical" evidence="1">
    <location>
        <begin position="12"/>
        <end position="34"/>
    </location>
</feature>
<evidence type="ECO:0000313" key="2">
    <source>
        <dbReference type="EMBL" id="OAY54687.1"/>
    </source>
</evidence>
<proteinExistence type="predicted"/>
<evidence type="ECO:0000256" key="1">
    <source>
        <dbReference type="SAM" id="Phobius"/>
    </source>
</evidence>
<keyword evidence="1" id="KW-1133">Transmembrane helix</keyword>
<reference evidence="2" key="1">
    <citation type="submission" date="2016-02" db="EMBL/GenBank/DDBJ databases">
        <title>WGS assembly of Manihot esculenta.</title>
        <authorList>
            <person name="Bredeson J.V."/>
            <person name="Prochnik S.E."/>
            <person name="Lyons J.B."/>
            <person name="Schmutz J."/>
            <person name="Grimwood J."/>
            <person name="Vrebalov J."/>
            <person name="Bart R.S."/>
            <person name="Amuge T."/>
            <person name="Ferguson M.E."/>
            <person name="Green R."/>
            <person name="Putnam N."/>
            <person name="Stites J."/>
            <person name="Rounsley S."/>
            <person name="Rokhsar D.S."/>
        </authorList>
    </citation>
    <scope>NUCLEOTIDE SEQUENCE [LARGE SCALE GENOMIC DNA]</scope>
    <source>
        <tissue evidence="2">Leaf</tissue>
    </source>
</reference>
<keyword evidence="1" id="KW-0812">Transmembrane</keyword>
<feature type="transmembrane region" description="Helical" evidence="1">
    <location>
        <begin position="55"/>
        <end position="75"/>
    </location>
</feature>
<protein>
    <submittedName>
        <fullName evidence="2">Uncharacterized protein</fullName>
    </submittedName>
</protein>
<keyword evidence="1" id="KW-0472">Membrane</keyword>
<dbReference type="AlphaFoldDB" id="A0A2C9W5Y8"/>
<dbReference type="EMBL" id="CM004389">
    <property type="protein sequence ID" value="OAY54687.1"/>
    <property type="molecule type" value="Genomic_DNA"/>
</dbReference>
<sequence>MASSSLGCGFTLLLSGSGVKILCFSIFAFTVLDLELHGSKKPAKTNIHLEEELKIEAASVIFIYIFHYCNLHIYIYRVIVLSKEGVCVNN</sequence>
<accession>A0A2C9W5Y8</accession>
<gene>
    <name evidence="2" type="ORF">MANES_03G094600</name>
</gene>